<dbReference type="SUPFAM" id="SSF82649">
    <property type="entry name" value="SufE/NifU"/>
    <property type="match status" value="1"/>
</dbReference>
<protein>
    <submittedName>
        <fullName evidence="3">Sulfur acceptor protein =&gt; iron-sulfur cluster assembly SufE</fullName>
    </submittedName>
</protein>
<accession>A0A3B0VEW8</accession>
<gene>
    <name evidence="3" type="ORF">MNBD_GAMMA01-2194</name>
</gene>
<dbReference type="Gene3D" id="3.90.1010.10">
    <property type="match status" value="1"/>
</dbReference>
<reference evidence="3" key="1">
    <citation type="submission" date="2018-06" db="EMBL/GenBank/DDBJ databases">
        <authorList>
            <person name="Zhirakovskaya E."/>
        </authorList>
    </citation>
    <scope>NUCLEOTIDE SEQUENCE</scope>
</reference>
<evidence type="ECO:0000259" key="2">
    <source>
        <dbReference type="Pfam" id="PF02657"/>
    </source>
</evidence>
<dbReference type="InterPro" id="IPR003808">
    <property type="entry name" value="Fe-S_metab-assoc_dom"/>
</dbReference>
<dbReference type="Pfam" id="PF02657">
    <property type="entry name" value="SufE"/>
    <property type="match status" value="1"/>
</dbReference>
<dbReference type="PANTHER" id="PTHR43597">
    <property type="entry name" value="SULFUR ACCEPTOR PROTEIN CSDE"/>
    <property type="match status" value="1"/>
</dbReference>
<comment type="similarity">
    <text evidence="1">Belongs to the SufE family.</text>
</comment>
<dbReference type="PANTHER" id="PTHR43597:SF5">
    <property type="entry name" value="SUFE-LIKE PROTEIN 2, CHLOROPLASTIC"/>
    <property type="match status" value="1"/>
</dbReference>
<evidence type="ECO:0000256" key="1">
    <source>
        <dbReference type="ARBA" id="ARBA00010282"/>
    </source>
</evidence>
<name>A0A3B0VEW8_9ZZZZ</name>
<dbReference type="EMBL" id="UOEW01000152">
    <property type="protein sequence ID" value="VAW36837.1"/>
    <property type="molecule type" value="Genomic_DNA"/>
</dbReference>
<proteinExistence type="inferred from homology"/>
<sequence>MKSQQEIVEDFEIFEDWMEKYQYIIDLGRDLDKLDYTEKTEENKLRGCQSQVWIVHQLVNNKVQFKAESDAAIVAGLVALVLSVYSDKTPAEILATEPMFIAEIGLDKYLSPTRSNGLSSLLTKIQTVAKGYL</sequence>
<dbReference type="AlphaFoldDB" id="A0A3B0VEW8"/>
<feature type="domain" description="Fe-S metabolism associated" evidence="2">
    <location>
        <begin position="8"/>
        <end position="127"/>
    </location>
</feature>
<evidence type="ECO:0000313" key="3">
    <source>
        <dbReference type="EMBL" id="VAW36837.1"/>
    </source>
</evidence>
<organism evidence="3">
    <name type="scientific">hydrothermal vent metagenome</name>
    <dbReference type="NCBI Taxonomy" id="652676"/>
    <lineage>
        <taxon>unclassified sequences</taxon>
        <taxon>metagenomes</taxon>
        <taxon>ecological metagenomes</taxon>
    </lineage>
</organism>